<dbReference type="SUPFAM" id="SSF47384">
    <property type="entry name" value="Homodimeric domain of signal transducing histidine kinase"/>
    <property type="match status" value="1"/>
</dbReference>
<sequence>MLKRLIFISLIYFHIAVPPIFAQSDYVNFKRFSNNEGLSQSHVSAILKDSKGFMWFATDEGLNKFDAYKFTIYKHIVTNNESIADNSVYDILEDEDSNIWVATGSGLDKFDRKKETFSHVFTQNGKLIIRDIFRDSKKRIWLGTNAGLYLFNPKNRKTIAFKHDEQNKNSISNDYIFRICEDDKQNIWIATQNGLNKLNPETQVFTQFFHNEKDPKSLNSNFIKAVFKDSKNNLWVGTLAGGIAKYNPADNTFLSFRHNPTNPQSLGHDDILSFVEDDFGNLWIGTENGGISIYDVSKNTFTTLINDPYDNNSLSNNSIYCLYKDNIGNIWVGTYSGGVNFLAKSTNKFPLFKHRIGQNSLNNDIVLALTNDSRGNIWIGTDGGGLNKYDPKTNQYTFYKKQANNPNSPNSDYVVSVIEVEKDILALGYHRGGFDLFNTQTGKFTHHVQDENLSNSLSAKSVSCLAKDQQANLWVGTWRGGLNYYDRKTKTFTHFLNDPNNPNTIADNFVRALYLDKNNNLWIGTENGLDKYNTLTKTFTHYKHDPKNVNSLSSNLINTIFQNDNGDLWIGTGVGLSIYRAKKGTFTRITEDNGLPNNVIHAIVKDNTGNYWISTNKGIASYNPNSKKFRKYDISDGLQGNEFKSNSSLKTSDGRIYFGGPNGYNAFYPERITNNDYIPPVYITDLLILNKSVKQNEKNSPLQVSITETPKIVLSVEQSVITFVFSALNYTLSEKNQYAYKLEGFDKMWNEIGTKREATYTNLDPGNYVFRVRASNNDGVWNNEGTAINITILPPFWLTWWFKLIMFLSIIGGTFGYYKYRIGKMNKQKMLLEKEVKLRTAQLMESTIQERKARKEAEQANKAKSIFLATMSHEIRTPLNGIIGVASLLEETELNEEQRNYSRTIHACGDDLLAVINDILDFSKIESGKMELESKDFNIRVCTEEILDVFAVKAATLKLDLLYQIEPDVPTQIIGDSLRLRQVLMNLIGNAIKFTEKGEIFTRIFMVRNEPNKALEIGFQVKDTGIGIPADKLDRLFKAFSQVDSSTTRRYGGTGLGLVISEKLVRLMGGKMEVESTYGKGTTFTFTIKVEPSNAPEIAPPAPMRADFLENKKILVIDDNSTNRSILKSQLELWKMIPIVASSGKEALEYVEKHPDLSLVITDMQMPEMDGIEVSKVIYHKKPNLPIILLSSIADEKHKDFSHLFCSVMTKPVKQYVLYKNILTNLTLKENRVLTEKSSNQPVVQKLASDFAERFPISILVAEDNPMNQKFTLKVLSKLGYEADLAENGQLAVEAFNKKHYDIVLMDLQMPVMDGLEATSLIRKKENIIQPIIVAMTANMMNDCKSECDEVGMDDYIGKPFQLEAFVKLLEKWGGKINANYQKLSKEVV</sequence>
<evidence type="ECO:0000313" key="10">
    <source>
        <dbReference type="Proteomes" id="UP001302949"/>
    </source>
</evidence>
<keyword evidence="6" id="KW-1133">Transmembrane helix</keyword>
<dbReference type="RefSeq" id="WP_323295034.1">
    <property type="nucleotide sequence ID" value="NZ_JAYFUM010000001.1"/>
</dbReference>
<feature type="domain" description="Histidine kinase" evidence="7">
    <location>
        <begin position="870"/>
        <end position="1092"/>
    </location>
</feature>
<evidence type="ECO:0000256" key="6">
    <source>
        <dbReference type="SAM" id="Phobius"/>
    </source>
</evidence>
<dbReference type="Proteomes" id="UP001302949">
    <property type="component" value="Unassembled WGS sequence"/>
</dbReference>
<comment type="caution">
    <text evidence="9">The sequence shown here is derived from an EMBL/GenBank/DDBJ whole genome shotgun (WGS) entry which is preliminary data.</text>
</comment>
<dbReference type="Pfam" id="PF07495">
    <property type="entry name" value="Y_Y_Y"/>
    <property type="match status" value="1"/>
</dbReference>
<dbReference type="Gene3D" id="2.60.40.10">
    <property type="entry name" value="Immunoglobulins"/>
    <property type="match status" value="1"/>
</dbReference>
<dbReference type="Pfam" id="PF00072">
    <property type="entry name" value="Response_reg"/>
    <property type="match status" value="2"/>
</dbReference>
<dbReference type="Gene3D" id="1.10.287.130">
    <property type="match status" value="1"/>
</dbReference>
<gene>
    <name evidence="9" type="ORF">VB248_01920</name>
</gene>
<evidence type="ECO:0000259" key="7">
    <source>
        <dbReference type="PROSITE" id="PS50109"/>
    </source>
</evidence>
<dbReference type="InterPro" id="IPR005467">
    <property type="entry name" value="His_kinase_dom"/>
</dbReference>
<dbReference type="InterPro" id="IPR011123">
    <property type="entry name" value="Y_Y_Y"/>
</dbReference>
<dbReference type="InterPro" id="IPR011006">
    <property type="entry name" value="CheY-like_superfamily"/>
</dbReference>
<evidence type="ECO:0000256" key="2">
    <source>
        <dbReference type="ARBA" id="ARBA00012438"/>
    </source>
</evidence>
<keyword evidence="6" id="KW-0812">Transmembrane</keyword>
<dbReference type="Pfam" id="PF02518">
    <property type="entry name" value="HATPase_c"/>
    <property type="match status" value="1"/>
</dbReference>
<dbReference type="CDD" id="cd00082">
    <property type="entry name" value="HisKA"/>
    <property type="match status" value="1"/>
</dbReference>
<dbReference type="SUPFAM" id="SSF50998">
    <property type="entry name" value="Quinoprotein alcohol dehydrogenase-like"/>
    <property type="match status" value="1"/>
</dbReference>
<evidence type="ECO:0000256" key="4">
    <source>
        <dbReference type="ARBA" id="ARBA00023012"/>
    </source>
</evidence>
<dbReference type="SUPFAM" id="SSF55874">
    <property type="entry name" value="ATPase domain of HSP90 chaperone/DNA topoisomerase II/histidine kinase"/>
    <property type="match status" value="1"/>
</dbReference>
<dbReference type="Gene3D" id="3.40.50.2300">
    <property type="match status" value="2"/>
</dbReference>
<dbReference type="InterPro" id="IPR013783">
    <property type="entry name" value="Ig-like_fold"/>
</dbReference>
<dbReference type="SMART" id="SM00448">
    <property type="entry name" value="REC"/>
    <property type="match status" value="2"/>
</dbReference>
<protein>
    <recommendedName>
        <fullName evidence="2">histidine kinase</fullName>
        <ecNumber evidence="2">2.7.13.3</ecNumber>
    </recommendedName>
</protein>
<keyword evidence="10" id="KW-1185">Reference proteome</keyword>
<dbReference type="Pfam" id="PF00512">
    <property type="entry name" value="HisKA"/>
    <property type="match status" value="1"/>
</dbReference>
<proteinExistence type="predicted"/>
<dbReference type="InterPro" id="IPR001789">
    <property type="entry name" value="Sig_transdc_resp-reg_receiver"/>
</dbReference>
<evidence type="ECO:0000256" key="1">
    <source>
        <dbReference type="ARBA" id="ARBA00000085"/>
    </source>
</evidence>
<dbReference type="InterPro" id="IPR036097">
    <property type="entry name" value="HisK_dim/P_sf"/>
</dbReference>
<dbReference type="EC" id="2.7.13.3" evidence="2"/>
<feature type="modified residue" description="4-aspartylphosphate" evidence="5">
    <location>
        <position position="1163"/>
    </location>
</feature>
<evidence type="ECO:0000259" key="8">
    <source>
        <dbReference type="PROSITE" id="PS50110"/>
    </source>
</evidence>
<evidence type="ECO:0000256" key="3">
    <source>
        <dbReference type="ARBA" id="ARBA00022553"/>
    </source>
</evidence>
<evidence type="ECO:0000256" key="5">
    <source>
        <dbReference type="PROSITE-ProRule" id="PRU00169"/>
    </source>
</evidence>
<feature type="domain" description="Response regulatory" evidence="8">
    <location>
        <begin position="1258"/>
        <end position="1374"/>
    </location>
</feature>
<name>A0ABU5Q4V4_9BACT</name>
<dbReference type="Gene3D" id="3.30.565.10">
    <property type="entry name" value="Histidine kinase-like ATPase, C-terminal domain"/>
    <property type="match status" value="1"/>
</dbReference>
<dbReference type="InterPro" id="IPR004358">
    <property type="entry name" value="Sig_transdc_His_kin-like_C"/>
</dbReference>
<dbReference type="CDD" id="cd16922">
    <property type="entry name" value="HATPase_EvgS-ArcB-TorS-like"/>
    <property type="match status" value="1"/>
</dbReference>
<dbReference type="InterPro" id="IPR011110">
    <property type="entry name" value="Reg_prop"/>
</dbReference>
<dbReference type="InterPro" id="IPR015943">
    <property type="entry name" value="WD40/YVTN_repeat-like_dom_sf"/>
</dbReference>
<dbReference type="EMBL" id="JAYFUM010000001">
    <property type="protein sequence ID" value="MEA5137870.1"/>
    <property type="molecule type" value="Genomic_DNA"/>
</dbReference>
<keyword evidence="6" id="KW-0472">Membrane</keyword>
<keyword evidence="3 5" id="KW-0597">Phosphoprotein</keyword>
<dbReference type="SMART" id="SM00387">
    <property type="entry name" value="HATPase_c"/>
    <property type="match status" value="1"/>
</dbReference>
<accession>A0ABU5Q4V4</accession>
<dbReference type="SUPFAM" id="SSF52172">
    <property type="entry name" value="CheY-like"/>
    <property type="match status" value="2"/>
</dbReference>
<dbReference type="PROSITE" id="PS50109">
    <property type="entry name" value="HIS_KIN"/>
    <property type="match status" value="1"/>
</dbReference>
<evidence type="ECO:0000313" key="9">
    <source>
        <dbReference type="EMBL" id="MEA5137870.1"/>
    </source>
</evidence>
<organism evidence="9 10">
    <name type="scientific">Arcicella rigui</name>
    <dbReference type="NCBI Taxonomy" id="797020"/>
    <lineage>
        <taxon>Bacteria</taxon>
        <taxon>Pseudomonadati</taxon>
        <taxon>Bacteroidota</taxon>
        <taxon>Cytophagia</taxon>
        <taxon>Cytophagales</taxon>
        <taxon>Flectobacillaceae</taxon>
        <taxon>Arcicella</taxon>
    </lineage>
</organism>
<dbReference type="Pfam" id="PF07494">
    <property type="entry name" value="Reg_prop"/>
    <property type="match status" value="10"/>
</dbReference>
<dbReference type="CDD" id="cd17546">
    <property type="entry name" value="REC_hyHK_CKI1_RcsC-like"/>
    <property type="match status" value="2"/>
</dbReference>
<reference evidence="9 10" key="1">
    <citation type="submission" date="2023-12" db="EMBL/GenBank/DDBJ databases">
        <title>Novel species of the genus Arcicella isolated from rivers.</title>
        <authorList>
            <person name="Lu H."/>
        </authorList>
    </citation>
    <scope>NUCLEOTIDE SEQUENCE [LARGE SCALE GENOMIC DNA]</scope>
    <source>
        <strain evidence="9 10">KCTC 23307</strain>
    </source>
</reference>
<dbReference type="PANTHER" id="PTHR45339:SF1">
    <property type="entry name" value="HYBRID SIGNAL TRANSDUCTION HISTIDINE KINASE J"/>
    <property type="match status" value="1"/>
</dbReference>
<dbReference type="PRINTS" id="PR00344">
    <property type="entry name" value="BCTRLSENSOR"/>
</dbReference>
<feature type="domain" description="Response regulatory" evidence="8">
    <location>
        <begin position="1113"/>
        <end position="1226"/>
    </location>
</feature>
<feature type="transmembrane region" description="Helical" evidence="6">
    <location>
        <begin position="800"/>
        <end position="820"/>
    </location>
</feature>
<feature type="modified residue" description="4-aspartylphosphate" evidence="5">
    <location>
        <position position="1307"/>
    </location>
</feature>
<keyword evidence="4" id="KW-0902">Two-component regulatory system</keyword>
<dbReference type="InterPro" id="IPR011047">
    <property type="entry name" value="Quinoprotein_ADH-like_sf"/>
</dbReference>
<dbReference type="InterPro" id="IPR003594">
    <property type="entry name" value="HATPase_dom"/>
</dbReference>
<dbReference type="SMART" id="SM00388">
    <property type="entry name" value="HisKA"/>
    <property type="match status" value="1"/>
</dbReference>
<dbReference type="InterPro" id="IPR036890">
    <property type="entry name" value="HATPase_C_sf"/>
</dbReference>
<dbReference type="PANTHER" id="PTHR45339">
    <property type="entry name" value="HYBRID SIGNAL TRANSDUCTION HISTIDINE KINASE J"/>
    <property type="match status" value="1"/>
</dbReference>
<dbReference type="SUPFAM" id="SSF63829">
    <property type="entry name" value="Calcium-dependent phosphotriesterase"/>
    <property type="match status" value="1"/>
</dbReference>
<dbReference type="Gene3D" id="2.130.10.10">
    <property type="entry name" value="YVTN repeat-like/Quinoprotein amine dehydrogenase"/>
    <property type="match status" value="4"/>
</dbReference>
<comment type="catalytic activity">
    <reaction evidence="1">
        <text>ATP + protein L-histidine = ADP + protein N-phospho-L-histidine.</text>
        <dbReference type="EC" id="2.7.13.3"/>
    </reaction>
</comment>
<dbReference type="InterPro" id="IPR003661">
    <property type="entry name" value="HisK_dim/P_dom"/>
</dbReference>
<dbReference type="PROSITE" id="PS50110">
    <property type="entry name" value="RESPONSE_REGULATORY"/>
    <property type="match status" value="2"/>
</dbReference>